<dbReference type="PANTHER" id="PTHR34821:SF2">
    <property type="entry name" value="INNER MEMBRANE PROTEIN YDCZ"/>
    <property type="match status" value="1"/>
</dbReference>
<evidence type="ECO:0000256" key="1">
    <source>
        <dbReference type="SAM" id="Phobius"/>
    </source>
</evidence>
<feature type="transmembrane region" description="Helical" evidence="1">
    <location>
        <begin position="71"/>
        <end position="91"/>
    </location>
</feature>
<sequence>MNASWAFPFIFVAGMLQAVGAVMNGALNRSMVNPWLATSISFLLVLFLAIGLFACMPRPLPTVGDVARMPWWAPLGGVTGAVAVFAGLLLIRKLGAGPVNGATITANIIASLLIDHFGLLHMAPHALNPYRIAGAGLMIAGVTLIARF</sequence>
<organism evidence="2 3">
    <name type="scientific">Gluconacetobacter sacchari</name>
    <dbReference type="NCBI Taxonomy" id="92759"/>
    <lineage>
        <taxon>Bacteria</taxon>
        <taxon>Pseudomonadati</taxon>
        <taxon>Pseudomonadota</taxon>
        <taxon>Alphaproteobacteria</taxon>
        <taxon>Acetobacterales</taxon>
        <taxon>Acetobacteraceae</taxon>
        <taxon>Gluconacetobacter</taxon>
    </lineage>
</organism>
<keyword evidence="1" id="KW-0812">Transmembrane</keyword>
<evidence type="ECO:0000313" key="3">
    <source>
        <dbReference type="Proteomes" id="UP000589085"/>
    </source>
</evidence>
<gene>
    <name evidence="2" type="ORF">HLH48_17140</name>
</gene>
<evidence type="ECO:0000313" key="2">
    <source>
        <dbReference type="EMBL" id="MBB2161869.1"/>
    </source>
</evidence>
<feature type="transmembrane region" description="Helical" evidence="1">
    <location>
        <begin position="103"/>
        <end position="123"/>
    </location>
</feature>
<protein>
    <submittedName>
        <fullName evidence="2">DMT family transporter</fullName>
    </submittedName>
</protein>
<feature type="transmembrane region" description="Helical" evidence="1">
    <location>
        <begin position="35"/>
        <end position="59"/>
    </location>
</feature>
<keyword evidence="1" id="KW-1133">Transmembrane helix</keyword>
<accession>A0A7W4IFL1</accession>
<reference evidence="2 3" key="1">
    <citation type="submission" date="2020-04" db="EMBL/GenBank/DDBJ databases">
        <title>Description of novel Gluconacetobacter.</title>
        <authorList>
            <person name="Sombolestani A."/>
        </authorList>
    </citation>
    <scope>NUCLEOTIDE SEQUENCE [LARGE SCALE GENOMIC DNA]</scope>
    <source>
        <strain evidence="2 3">LMG 19747</strain>
    </source>
</reference>
<keyword evidence="1" id="KW-0472">Membrane</keyword>
<dbReference type="EMBL" id="JABEQJ010000026">
    <property type="protein sequence ID" value="MBB2161869.1"/>
    <property type="molecule type" value="Genomic_DNA"/>
</dbReference>
<dbReference type="InterPro" id="IPR006750">
    <property type="entry name" value="YdcZ"/>
</dbReference>
<dbReference type="PANTHER" id="PTHR34821">
    <property type="entry name" value="INNER MEMBRANE PROTEIN YDCZ"/>
    <property type="match status" value="1"/>
</dbReference>
<feature type="transmembrane region" description="Helical" evidence="1">
    <location>
        <begin position="6"/>
        <end position="23"/>
    </location>
</feature>
<feature type="transmembrane region" description="Helical" evidence="1">
    <location>
        <begin position="129"/>
        <end position="146"/>
    </location>
</feature>
<dbReference type="AlphaFoldDB" id="A0A7W4IFL1"/>
<dbReference type="RefSeq" id="WP_182998698.1">
    <property type="nucleotide sequence ID" value="NZ_JABEQJ010000026.1"/>
</dbReference>
<proteinExistence type="predicted"/>
<dbReference type="Pfam" id="PF04657">
    <property type="entry name" value="DMT_YdcZ"/>
    <property type="match status" value="1"/>
</dbReference>
<dbReference type="GO" id="GO:0005886">
    <property type="term" value="C:plasma membrane"/>
    <property type="evidence" value="ECO:0007669"/>
    <property type="project" value="TreeGrafter"/>
</dbReference>
<name>A0A7W4IFL1_9PROT</name>
<dbReference type="Proteomes" id="UP000589085">
    <property type="component" value="Unassembled WGS sequence"/>
</dbReference>
<comment type="caution">
    <text evidence="2">The sequence shown here is derived from an EMBL/GenBank/DDBJ whole genome shotgun (WGS) entry which is preliminary data.</text>
</comment>